<keyword evidence="5" id="KW-0808">Transferase</keyword>
<comment type="similarity">
    <text evidence="3">Belongs to the peptidase C56 family. HSP31-like subfamily.</text>
</comment>
<dbReference type="Pfam" id="PF01965">
    <property type="entry name" value="DJ-1_PfpI"/>
    <property type="match status" value="1"/>
</dbReference>
<name>A0A3M2LBQ6_9NOCA</name>
<dbReference type="CDD" id="cd03141">
    <property type="entry name" value="GATase1_Hsp31_like"/>
    <property type="match status" value="1"/>
</dbReference>
<accession>A0A3M2LBQ6</accession>
<protein>
    <submittedName>
        <fullName evidence="5">Type 1 glutamine amidotransferase domain-containing protein</fullName>
    </submittedName>
</protein>
<comment type="caution">
    <text evidence="5">The sequence shown here is derived from an EMBL/GenBank/DDBJ whole genome shotgun (WGS) entry which is preliminary data.</text>
</comment>
<reference evidence="5 6" key="1">
    <citation type="submission" date="2018-10" db="EMBL/GenBank/DDBJ databases">
        <title>Isolation from cow dung.</title>
        <authorList>
            <person name="Ling L."/>
        </authorList>
    </citation>
    <scope>NUCLEOTIDE SEQUENCE [LARGE SCALE GENOMIC DNA]</scope>
    <source>
        <strain evidence="5 6">NEAU-LL90</strain>
    </source>
</reference>
<keyword evidence="1" id="KW-0346">Stress response</keyword>
<keyword evidence="6" id="KW-1185">Reference proteome</keyword>
<evidence type="ECO:0000313" key="5">
    <source>
        <dbReference type="EMBL" id="RMI32118.1"/>
    </source>
</evidence>
<dbReference type="GO" id="GO:0005737">
    <property type="term" value="C:cytoplasm"/>
    <property type="evidence" value="ECO:0007669"/>
    <property type="project" value="TreeGrafter"/>
</dbReference>
<dbReference type="PANTHER" id="PTHR48094:SF11">
    <property type="entry name" value="GLUTATHIONE-INDEPENDENT GLYOXALASE HSP31-RELATED"/>
    <property type="match status" value="1"/>
</dbReference>
<gene>
    <name evidence="5" type="ORF">EBN03_13960</name>
</gene>
<evidence type="ECO:0000256" key="3">
    <source>
        <dbReference type="ARBA" id="ARBA00038493"/>
    </source>
</evidence>
<sequence length="165" mass="17324">MAGPGGSAHVRASLEAATELWEPVPLDEVRVNDFEAIYIPGGHGCMEDLATDPISAEILTATLSTGTPLGMSCHAPAALLATGRADGTSPFAGYRVTAFSNAEERQAGHAEMAKWLLADRLANLGIDYRSGPPWSVHIEADRNVFTAQNPLSAASLATELVRVLA</sequence>
<dbReference type="RefSeq" id="WP_122188459.1">
    <property type="nucleotide sequence ID" value="NZ_RFFH01000005.1"/>
</dbReference>
<dbReference type="GO" id="GO:0016740">
    <property type="term" value="F:transferase activity"/>
    <property type="evidence" value="ECO:0007669"/>
    <property type="project" value="UniProtKB-KW"/>
</dbReference>
<dbReference type="InterPro" id="IPR050325">
    <property type="entry name" value="Prot/Nucl_acid_deglycase"/>
</dbReference>
<evidence type="ECO:0000259" key="4">
    <source>
        <dbReference type="Pfam" id="PF01965"/>
    </source>
</evidence>
<keyword evidence="5" id="KW-0315">Glutamine amidotransferase</keyword>
<organism evidence="5 6">
    <name type="scientific">Nocardia stercoris</name>
    <dbReference type="NCBI Taxonomy" id="2483361"/>
    <lineage>
        <taxon>Bacteria</taxon>
        <taxon>Bacillati</taxon>
        <taxon>Actinomycetota</taxon>
        <taxon>Actinomycetes</taxon>
        <taxon>Mycobacteriales</taxon>
        <taxon>Nocardiaceae</taxon>
        <taxon>Nocardia</taxon>
    </lineage>
</organism>
<dbReference type="GO" id="GO:0019172">
    <property type="term" value="F:glyoxalase III activity"/>
    <property type="evidence" value="ECO:0007669"/>
    <property type="project" value="TreeGrafter"/>
</dbReference>
<dbReference type="Gene3D" id="3.40.50.880">
    <property type="match status" value="1"/>
</dbReference>
<dbReference type="AlphaFoldDB" id="A0A3M2LBQ6"/>
<dbReference type="InterPro" id="IPR002818">
    <property type="entry name" value="DJ-1/PfpI"/>
</dbReference>
<dbReference type="EMBL" id="RFFH01000005">
    <property type="protein sequence ID" value="RMI32118.1"/>
    <property type="molecule type" value="Genomic_DNA"/>
</dbReference>
<dbReference type="GO" id="GO:0019243">
    <property type="term" value="P:methylglyoxal catabolic process to D-lactate via S-lactoyl-glutathione"/>
    <property type="evidence" value="ECO:0007669"/>
    <property type="project" value="TreeGrafter"/>
</dbReference>
<keyword evidence="2" id="KW-0456">Lyase</keyword>
<evidence type="ECO:0000256" key="2">
    <source>
        <dbReference type="ARBA" id="ARBA00023239"/>
    </source>
</evidence>
<evidence type="ECO:0000256" key="1">
    <source>
        <dbReference type="ARBA" id="ARBA00023016"/>
    </source>
</evidence>
<dbReference type="PANTHER" id="PTHR48094">
    <property type="entry name" value="PROTEIN/NUCLEIC ACID DEGLYCASE DJ-1-RELATED"/>
    <property type="match status" value="1"/>
</dbReference>
<evidence type="ECO:0000313" key="6">
    <source>
        <dbReference type="Proteomes" id="UP000279275"/>
    </source>
</evidence>
<dbReference type="SUPFAM" id="SSF52317">
    <property type="entry name" value="Class I glutamine amidotransferase-like"/>
    <property type="match status" value="1"/>
</dbReference>
<feature type="domain" description="DJ-1/PfpI" evidence="4">
    <location>
        <begin position="25"/>
        <end position="161"/>
    </location>
</feature>
<proteinExistence type="inferred from homology"/>
<dbReference type="InterPro" id="IPR029062">
    <property type="entry name" value="Class_I_gatase-like"/>
</dbReference>
<dbReference type="Proteomes" id="UP000279275">
    <property type="component" value="Unassembled WGS sequence"/>
</dbReference>